<protein>
    <recommendedName>
        <fullName evidence="1">Deleted in lung and esophageal cancer protein 1 Ig-like domain-containing protein</fullName>
    </recommendedName>
</protein>
<dbReference type="Proteomes" id="UP001162480">
    <property type="component" value="Chromosome 27"/>
</dbReference>
<accession>A0AA36FJZ8</accession>
<keyword evidence="3" id="KW-1185">Reference proteome</keyword>
<dbReference type="GO" id="GO:0005737">
    <property type="term" value="C:cytoplasm"/>
    <property type="evidence" value="ECO:0007669"/>
    <property type="project" value="TreeGrafter"/>
</dbReference>
<dbReference type="GO" id="GO:0005929">
    <property type="term" value="C:cilium"/>
    <property type="evidence" value="ECO:0007669"/>
    <property type="project" value="TreeGrafter"/>
</dbReference>
<feature type="domain" description="Deleted in lung and esophageal cancer protein 1 Ig-like" evidence="1">
    <location>
        <begin position="235"/>
        <end position="295"/>
    </location>
</feature>
<dbReference type="GO" id="GO:0008285">
    <property type="term" value="P:negative regulation of cell population proliferation"/>
    <property type="evidence" value="ECO:0007669"/>
    <property type="project" value="InterPro"/>
</dbReference>
<dbReference type="InterPro" id="IPR013783">
    <property type="entry name" value="Ig-like_fold"/>
</dbReference>
<dbReference type="PANTHER" id="PTHR46348">
    <property type="entry name" value="DELETED IN LUNG AND ESOPHAGEAL CANCER PROTEIN 1"/>
    <property type="match status" value="1"/>
</dbReference>
<dbReference type="EMBL" id="OX597840">
    <property type="protein sequence ID" value="CAI9741831.1"/>
    <property type="molecule type" value="Genomic_DNA"/>
</dbReference>
<dbReference type="InterPro" id="IPR059041">
    <property type="entry name" value="Ig_DLEC1_1"/>
</dbReference>
<dbReference type="PANTHER" id="PTHR46348:SF1">
    <property type="entry name" value="DELETED IN LUNG AND ESOPHAGEAL CANCER PROTEIN 1"/>
    <property type="match status" value="1"/>
</dbReference>
<reference evidence="2" key="1">
    <citation type="submission" date="2023-08" db="EMBL/GenBank/DDBJ databases">
        <authorList>
            <person name="Alioto T."/>
            <person name="Alioto T."/>
            <person name="Gomez Garrido J."/>
        </authorList>
    </citation>
    <scope>NUCLEOTIDE SEQUENCE</scope>
</reference>
<dbReference type="GO" id="GO:0015631">
    <property type="term" value="F:tubulin binding"/>
    <property type="evidence" value="ECO:0007669"/>
    <property type="project" value="TreeGrafter"/>
</dbReference>
<dbReference type="Pfam" id="PF23316">
    <property type="entry name" value="Ig_DLEC1_6th"/>
    <property type="match status" value="1"/>
</dbReference>
<evidence type="ECO:0000313" key="3">
    <source>
        <dbReference type="Proteomes" id="UP001162480"/>
    </source>
</evidence>
<proteinExistence type="predicted"/>
<organism evidence="2 3">
    <name type="scientific">Octopus vulgaris</name>
    <name type="common">Common octopus</name>
    <dbReference type="NCBI Taxonomy" id="6645"/>
    <lineage>
        <taxon>Eukaryota</taxon>
        <taxon>Metazoa</taxon>
        <taxon>Spiralia</taxon>
        <taxon>Lophotrochozoa</taxon>
        <taxon>Mollusca</taxon>
        <taxon>Cephalopoda</taxon>
        <taxon>Coleoidea</taxon>
        <taxon>Octopodiformes</taxon>
        <taxon>Octopoda</taxon>
        <taxon>Incirrata</taxon>
        <taxon>Octopodidae</taxon>
        <taxon>Octopus</taxon>
    </lineage>
</organism>
<dbReference type="Gene3D" id="2.60.40.10">
    <property type="entry name" value="Immunoglobulins"/>
    <property type="match status" value="5"/>
</dbReference>
<dbReference type="InterPro" id="IPR033304">
    <property type="entry name" value="DLEC1"/>
</dbReference>
<evidence type="ECO:0000259" key="1">
    <source>
        <dbReference type="Pfam" id="PF23277"/>
    </source>
</evidence>
<sequence length="1437" mass="161808">MLERHLMQVQARVVSADERMLNTFKSFGGHETLDIPKGFSCYRSYVNSRLLKENGLIVPDDYLKDEMTEISKKLLKSPTKRFSRYKDRTALPQRVRNDPSYLQTTASWLHHNYEKSRVYSDALAKKLFSSSLDKLNLSTPDFSLPAARKSITIVEKPDIPRKRESNPLTNALQCEKDFAEQMLAPVNFLVNPRNRKLSDKLKPRLLTEISGNKSCPSSVTSAEEQVKESPLFLPTPRKILFTDYRSGEIYEARLELKNVSSVLRPCRVIPPATKYFLVGLGQFPNEQGLVAPGMSFPSVLDIGFCLIGCKLVTHVVIKNIGGSGCFCMMPADLWNTTAYKAYAQQETIGMPPFCVGPATFGMRKNLVGVIEVRFEPQMVGRYSCKLAIVCDNCEVKYFTIIVKPDFQRGNDLKPNKIAEKNSAFRVFPNCGRLKANAKKQFQIMFAPEKVGSFDCVWHMILEEPPSHKDFMSESVIFSDRRHSLQLLKNIEKELQKRMSSTLLGEAADLMIAMKGRCVPFAVLIQPYALFIHEPILIGSTEHRQIQVTNNSCNEISFHWQCEHSDLFIIKMEPTEGVVETGKTADCQLCLTGLKPGEINMHLKCYLEYQEEPICYHLQASFKGPKVVVENSSIDFGLVCLGDCVLKELCLQNKSPVPAEFHIAEIPEPDTDPVDLNVSITEGVLAPYQFLSINMSFAPDSVYSLKTNLLLEVVDGNTSIVAVRGEVEVPYVVLESCQLDMGAISCGIENRFSVSLINNSYVEAQYEWLKPVGSQAHLCEIQILPNRGIISPLKTEPFNLTFFSKEQMVFNDVFVRCKVMEMCKFLCLAITADVKGLIIQYQVSKDGYFNDESPDDDEPVVLDFGEEVMVATKPCFAKLPKPFTSPSAKRTDNVGVRAEANPTQINGAGLLIEPLSGKLPALSYVIVKITLISSMWGNYRDNLLCKTGDLDVLLLMPGSFFLFSFRFGFYIAGMKPVCRNVKIYNNSVFDIRIDWRVYNFCEDDQQIIDLNLFYGDPFPLLEPNGKEIVSAHTDVPKNDSSEESAANSEGQRERILNITCSPHIGISSDDPFHVMPKQMIIKGNSDASLVVMYNTPAYETSTQPYSYLSYACGFFSLDHNMQKIDSEKGIIRPEGWDKLPLKIHLTADVLVARLTVADSSDDRFLNATLGEIFSLDQEPEVNQKIYTLELINELEAAVSFSLIVSSPFCFLDADIYTVLSETNKMLSKLFTLAPQGALFLKVGFLMSEKLLQFWHQTESQSISESQESESDFQDMRVSVETINGQKWLYFRHFLKIEFGNLSVQKVPINARIALPEVVVSTDFIAFKTCFIGQQKSKEVTITNVSLSRSYLIISSEIRCACCDSNVFLVQPTRIELERFTCNTNKYKAIVTVTFKPRKAGFHHCVLTLNGVMGEKPKTIDLNGMGSHDERHLVLTENR</sequence>
<evidence type="ECO:0000313" key="2">
    <source>
        <dbReference type="EMBL" id="CAI9741831.1"/>
    </source>
</evidence>
<gene>
    <name evidence="2" type="ORF">OCTVUL_1B004525</name>
</gene>
<name>A0AA36FJZ8_OCTVU</name>
<dbReference type="Pfam" id="PF23277">
    <property type="entry name" value="Ig_Dlec1_1"/>
    <property type="match status" value="1"/>
</dbReference>